<keyword evidence="2" id="KW-0233">DNA recombination</keyword>
<reference evidence="5 6" key="1">
    <citation type="submission" date="2023-11" db="EMBL/GenBank/DDBJ databases">
        <title>Lentzea sokolovensis, sp. nov., Lentzea kristufkii, sp. nov., and Lentzea miocenensis, sp. nov., rare actinobacteria from Sokolov Coal Basin, Miocene lacustrine sediment, Czech Republic.</title>
        <authorList>
            <person name="Lara A."/>
            <person name="Kotroba L."/>
            <person name="Nouioui I."/>
            <person name="Neumann-Schaal M."/>
            <person name="Mast Y."/>
            <person name="Chronakova A."/>
        </authorList>
    </citation>
    <scope>NUCLEOTIDE SEQUENCE [LARGE SCALE GENOMIC DNA]</scope>
    <source>
        <strain evidence="5 6">BCCO 10_0798</strain>
    </source>
</reference>
<dbReference type="InterPro" id="IPR002104">
    <property type="entry name" value="Integrase_catalytic"/>
</dbReference>
<sequence length="372" mass="40491">MSSSVSLRPGSRKAASLFAKIEENNDEIVAANAARRAVDDARKQATKRAEQRAFRAQLQEMPPFRRTTGPAAQLKLRATLRAALNDAIAQQIITFNPAAHVEVEPGKRPKALVWTAERVEQWQRTGEKPSPVMVWTPEQTGEFLDLVHEDRLYGLYHLIAFRGLRRGEGCGLRWSDVDLDAKTATVATQLVLDGWDVEEGDPKTSSGARVVALDAETVKVLRTHKAQQSAERLEWGEAWINTGRVFTEANGTLLHPGKVSEAFEKNVRTSSLPPIRLHDLRHGAATLALAGGADMKTVQEMLGHSSITITSDIYTSVLPEVAHRAAEAAAKLVPRKSTGTDGHTSGTHEAQSSAALQLVTNLGTKKDPGQEA</sequence>
<name>A0ABU4TU26_9PSEU</name>
<proteinExistence type="predicted"/>
<evidence type="ECO:0000256" key="2">
    <source>
        <dbReference type="ARBA" id="ARBA00023172"/>
    </source>
</evidence>
<feature type="domain" description="Tyr recombinase" evidence="4">
    <location>
        <begin position="130"/>
        <end position="327"/>
    </location>
</feature>
<dbReference type="EMBL" id="JAXAVV010000008">
    <property type="protein sequence ID" value="MDX8051417.1"/>
    <property type="molecule type" value="Genomic_DNA"/>
</dbReference>
<feature type="compositionally biased region" description="Polar residues" evidence="3">
    <location>
        <begin position="349"/>
        <end position="363"/>
    </location>
</feature>
<evidence type="ECO:0000256" key="3">
    <source>
        <dbReference type="SAM" id="MobiDB-lite"/>
    </source>
</evidence>
<dbReference type="PROSITE" id="PS51898">
    <property type="entry name" value="TYR_RECOMBINASE"/>
    <property type="match status" value="1"/>
</dbReference>
<evidence type="ECO:0000259" key="4">
    <source>
        <dbReference type="PROSITE" id="PS51898"/>
    </source>
</evidence>
<feature type="region of interest" description="Disordered" evidence="3">
    <location>
        <begin position="332"/>
        <end position="372"/>
    </location>
</feature>
<dbReference type="RefSeq" id="WP_319985341.1">
    <property type="nucleotide sequence ID" value="NZ_JAXAVV010000008.1"/>
</dbReference>
<dbReference type="InterPro" id="IPR011010">
    <property type="entry name" value="DNA_brk_join_enz"/>
</dbReference>
<evidence type="ECO:0000313" key="6">
    <source>
        <dbReference type="Proteomes" id="UP001271792"/>
    </source>
</evidence>
<dbReference type="PANTHER" id="PTHR30349:SF91">
    <property type="entry name" value="INTA PROTEIN"/>
    <property type="match status" value="1"/>
</dbReference>
<protein>
    <submittedName>
        <fullName evidence="5">Site-specific integrase</fullName>
    </submittedName>
</protein>
<dbReference type="InterPro" id="IPR010998">
    <property type="entry name" value="Integrase_recombinase_N"/>
</dbReference>
<dbReference type="Gene3D" id="1.10.150.130">
    <property type="match status" value="1"/>
</dbReference>
<dbReference type="PANTHER" id="PTHR30349">
    <property type="entry name" value="PHAGE INTEGRASE-RELATED"/>
    <property type="match status" value="1"/>
</dbReference>
<keyword evidence="1" id="KW-0238">DNA-binding</keyword>
<dbReference type="Proteomes" id="UP001271792">
    <property type="component" value="Unassembled WGS sequence"/>
</dbReference>
<dbReference type="Gene3D" id="1.10.443.10">
    <property type="entry name" value="Intergrase catalytic core"/>
    <property type="match status" value="1"/>
</dbReference>
<reference evidence="5 6" key="2">
    <citation type="submission" date="2023-11" db="EMBL/GenBank/DDBJ databases">
        <authorList>
            <person name="Lara A.C."/>
            <person name="Chronakova A."/>
        </authorList>
    </citation>
    <scope>NUCLEOTIDE SEQUENCE [LARGE SCALE GENOMIC DNA]</scope>
    <source>
        <strain evidence="5 6">BCCO 10_0798</strain>
    </source>
</reference>
<dbReference type="InterPro" id="IPR050090">
    <property type="entry name" value="Tyrosine_recombinase_XerCD"/>
</dbReference>
<comment type="caution">
    <text evidence="5">The sequence shown here is derived from an EMBL/GenBank/DDBJ whole genome shotgun (WGS) entry which is preliminary data.</text>
</comment>
<evidence type="ECO:0000256" key="1">
    <source>
        <dbReference type="ARBA" id="ARBA00023125"/>
    </source>
</evidence>
<organism evidence="5 6">
    <name type="scientific">Lentzea kristufekii</name>
    <dbReference type="NCBI Taxonomy" id="3095430"/>
    <lineage>
        <taxon>Bacteria</taxon>
        <taxon>Bacillati</taxon>
        <taxon>Actinomycetota</taxon>
        <taxon>Actinomycetes</taxon>
        <taxon>Pseudonocardiales</taxon>
        <taxon>Pseudonocardiaceae</taxon>
        <taxon>Lentzea</taxon>
    </lineage>
</organism>
<feature type="compositionally biased region" description="Low complexity" evidence="3">
    <location>
        <begin position="337"/>
        <end position="348"/>
    </location>
</feature>
<dbReference type="SUPFAM" id="SSF56349">
    <property type="entry name" value="DNA breaking-rejoining enzymes"/>
    <property type="match status" value="1"/>
</dbReference>
<gene>
    <name evidence="5" type="ORF">SK571_18665</name>
</gene>
<keyword evidence="6" id="KW-1185">Reference proteome</keyword>
<dbReference type="CDD" id="cd01189">
    <property type="entry name" value="INT_ICEBs1_C_like"/>
    <property type="match status" value="1"/>
</dbReference>
<accession>A0ABU4TU26</accession>
<dbReference type="Pfam" id="PF00589">
    <property type="entry name" value="Phage_integrase"/>
    <property type="match status" value="1"/>
</dbReference>
<dbReference type="InterPro" id="IPR013762">
    <property type="entry name" value="Integrase-like_cat_sf"/>
</dbReference>
<evidence type="ECO:0000313" key="5">
    <source>
        <dbReference type="EMBL" id="MDX8051417.1"/>
    </source>
</evidence>